<evidence type="ECO:0000259" key="5">
    <source>
        <dbReference type="Pfam" id="PF02867"/>
    </source>
</evidence>
<evidence type="ECO:0000313" key="7">
    <source>
        <dbReference type="Proteomes" id="UP000737402"/>
    </source>
</evidence>
<dbReference type="InterPro" id="IPR000788">
    <property type="entry name" value="RNR_lg_C"/>
</dbReference>
<dbReference type="EMBL" id="JAFBED010000003">
    <property type="protein sequence ID" value="MBM7620067.1"/>
    <property type="molecule type" value="Genomic_DNA"/>
</dbReference>
<comment type="cofactor">
    <cofactor evidence="1">
        <name>adenosylcob(III)alamin</name>
        <dbReference type="ChEBI" id="CHEBI:18408"/>
    </cofactor>
</comment>
<keyword evidence="2" id="KW-0846">Cobalamin</keyword>
<gene>
    <name evidence="6" type="ORF">JOC95_001919</name>
</gene>
<evidence type="ECO:0000256" key="1">
    <source>
        <dbReference type="ARBA" id="ARBA00001922"/>
    </source>
</evidence>
<feature type="domain" description="Ribonucleotide reductase large subunit C-terminal" evidence="5">
    <location>
        <begin position="375"/>
        <end position="517"/>
    </location>
</feature>
<organism evidence="6 7">
    <name type="scientific">Sutcliffiella tianshenii</name>
    <dbReference type="NCBI Taxonomy" id="1463404"/>
    <lineage>
        <taxon>Bacteria</taxon>
        <taxon>Bacillati</taxon>
        <taxon>Bacillota</taxon>
        <taxon>Bacilli</taxon>
        <taxon>Bacillales</taxon>
        <taxon>Bacillaceae</taxon>
        <taxon>Sutcliffiella</taxon>
    </lineage>
</organism>
<keyword evidence="4" id="KW-0170">Cobalt</keyword>
<keyword evidence="3 6" id="KW-0560">Oxidoreductase</keyword>
<dbReference type="PANTHER" id="PTHR43371:SF1">
    <property type="entry name" value="RIBONUCLEOSIDE-DIPHOSPHATE REDUCTASE"/>
    <property type="match status" value="1"/>
</dbReference>
<dbReference type="SUPFAM" id="SSF51998">
    <property type="entry name" value="PFL-like glycyl radical enzymes"/>
    <property type="match status" value="1"/>
</dbReference>
<evidence type="ECO:0000256" key="3">
    <source>
        <dbReference type="ARBA" id="ARBA00023002"/>
    </source>
</evidence>
<dbReference type="Gene3D" id="3.20.70.20">
    <property type="match status" value="1"/>
</dbReference>
<keyword evidence="7" id="KW-1185">Reference proteome</keyword>
<dbReference type="InterPro" id="IPR050862">
    <property type="entry name" value="RdRp_reductase_class-2"/>
</dbReference>
<dbReference type="RefSeq" id="WP_204415428.1">
    <property type="nucleotide sequence ID" value="NZ_JAFBED010000003.1"/>
</dbReference>
<evidence type="ECO:0000256" key="4">
    <source>
        <dbReference type="ARBA" id="ARBA00023285"/>
    </source>
</evidence>
<proteinExistence type="predicted"/>
<dbReference type="Proteomes" id="UP000737402">
    <property type="component" value="Unassembled WGS sequence"/>
</dbReference>
<reference evidence="6 7" key="1">
    <citation type="submission" date="2021-01" db="EMBL/GenBank/DDBJ databases">
        <title>Genomic Encyclopedia of Type Strains, Phase IV (KMG-IV): sequencing the most valuable type-strain genomes for metagenomic binning, comparative biology and taxonomic classification.</title>
        <authorList>
            <person name="Goeker M."/>
        </authorList>
    </citation>
    <scope>NUCLEOTIDE SEQUENCE [LARGE SCALE GENOMIC DNA]</scope>
    <source>
        <strain evidence="6 7">DSM 25879</strain>
    </source>
</reference>
<dbReference type="GO" id="GO:0004748">
    <property type="term" value="F:ribonucleoside-diphosphate reductase activity, thioredoxin disulfide as acceptor"/>
    <property type="evidence" value="ECO:0007669"/>
    <property type="project" value="UniProtKB-EC"/>
</dbReference>
<dbReference type="PRINTS" id="PR01183">
    <property type="entry name" value="RIBORDTASEM1"/>
</dbReference>
<feature type="domain" description="Ribonucleotide reductase large subunit C-terminal" evidence="5">
    <location>
        <begin position="204"/>
        <end position="366"/>
    </location>
</feature>
<accession>A0ABS2NZD6</accession>
<protein>
    <submittedName>
        <fullName evidence="6">Ribonucleoside-diphosphate reductase alpha chain</fullName>
        <ecNumber evidence="6">1.17.4.1</ecNumber>
    </submittedName>
</protein>
<evidence type="ECO:0000313" key="6">
    <source>
        <dbReference type="EMBL" id="MBM7620067.1"/>
    </source>
</evidence>
<dbReference type="Pfam" id="PF02867">
    <property type="entry name" value="Ribonuc_red_lgC"/>
    <property type="match status" value="2"/>
</dbReference>
<evidence type="ECO:0000256" key="2">
    <source>
        <dbReference type="ARBA" id="ARBA00022628"/>
    </source>
</evidence>
<dbReference type="EC" id="1.17.4.1" evidence="6"/>
<comment type="caution">
    <text evidence="6">The sequence shown here is derived from an EMBL/GenBank/DDBJ whole genome shotgun (WGS) entry which is preliminary data.</text>
</comment>
<dbReference type="PANTHER" id="PTHR43371">
    <property type="entry name" value="VITAMIN B12-DEPENDENT RIBONUCLEOTIDE REDUCTASE"/>
    <property type="match status" value="1"/>
</dbReference>
<sequence length="531" mass="59440">MNSIDSLATPENSPFFPKLSERILHRHLTEGWKGLINRIVDAANQAEELYSEKDKEAYLIEIRQVLEASEFLPNSPLMVNISEKKRKIFACYSLDARKPIDDFLQVARQVHDGMGGIGYSLEHIKESSKIQNFIKVFDEDTVNHQAGRPRPASNAVTISIENPGMKAILDEAGHTKVTNLNIGISETFMEKYNSKDPWALERLRMVAESVHKTGQPAILFVDKIPNVSLEEDTPFAANVCGESPLAADESGLLGSINLVKFLKQTRNGYSFDEEKFACVVKTGVRFLDGMHDIHDHASPQLQRNTLSTRKIGIGLMGYAHLLALLGIRYGSMESVQIAEKISKLLMDAANEESSRLSEKRGSYPALHPKDSYKKRNALLVAIAQTSTLSLLVHTSSGIEPINGYVTKQNIMNDEMFILDPVIAHYAVMKELDPEKVKNDLINGKELYDIFGYEIAELFPKALEIKPEEHIEVQAAFQKHIDGGISKTINCSFSTTVEDIESWINLAYKKGLLGFMIYRDKSLLSQPIEVMN</sequence>
<name>A0ABS2NZD6_9BACI</name>